<dbReference type="AlphaFoldDB" id="A0A5B1CL30"/>
<proteinExistence type="predicted"/>
<keyword evidence="2" id="KW-1185">Reference proteome</keyword>
<organism evidence="1 2">
    <name type="scientific">Rubripirellula obstinata</name>
    <dbReference type="NCBI Taxonomy" id="406547"/>
    <lineage>
        <taxon>Bacteria</taxon>
        <taxon>Pseudomonadati</taxon>
        <taxon>Planctomycetota</taxon>
        <taxon>Planctomycetia</taxon>
        <taxon>Pirellulales</taxon>
        <taxon>Pirellulaceae</taxon>
        <taxon>Rubripirellula</taxon>
    </lineage>
</organism>
<evidence type="ECO:0000313" key="1">
    <source>
        <dbReference type="EMBL" id="KAA1261042.1"/>
    </source>
</evidence>
<dbReference type="EMBL" id="VRLW01000001">
    <property type="protein sequence ID" value="KAA1261042.1"/>
    <property type="molecule type" value="Genomic_DNA"/>
</dbReference>
<evidence type="ECO:0000313" key="2">
    <source>
        <dbReference type="Proteomes" id="UP000322699"/>
    </source>
</evidence>
<name>A0A5B1CL30_9BACT</name>
<reference evidence="1 2" key="1">
    <citation type="submission" date="2019-08" db="EMBL/GenBank/DDBJ databases">
        <title>Deep-cultivation of Planctomycetes and their phenomic and genomic characterization uncovers novel biology.</title>
        <authorList>
            <person name="Wiegand S."/>
            <person name="Jogler M."/>
            <person name="Boedeker C."/>
            <person name="Pinto D."/>
            <person name="Vollmers J."/>
            <person name="Rivas-Marin E."/>
            <person name="Kohn T."/>
            <person name="Peeters S.H."/>
            <person name="Heuer A."/>
            <person name="Rast P."/>
            <person name="Oberbeckmann S."/>
            <person name="Bunk B."/>
            <person name="Jeske O."/>
            <person name="Meyerdierks A."/>
            <person name="Storesund J.E."/>
            <person name="Kallscheuer N."/>
            <person name="Luecker S."/>
            <person name="Lage O.M."/>
            <person name="Pohl T."/>
            <person name="Merkel B.J."/>
            <person name="Hornburger P."/>
            <person name="Mueller R.-W."/>
            <person name="Bruemmer F."/>
            <person name="Labrenz M."/>
            <person name="Spormann A.M."/>
            <person name="Op Den Camp H."/>
            <person name="Overmann J."/>
            <person name="Amann R."/>
            <person name="Jetten M.S.M."/>
            <person name="Mascher T."/>
            <person name="Medema M.H."/>
            <person name="Devos D.P."/>
            <person name="Kaster A.-K."/>
            <person name="Ovreas L."/>
            <person name="Rohde M."/>
            <person name="Galperin M.Y."/>
            <person name="Jogler C."/>
        </authorList>
    </citation>
    <scope>NUCLEOTIDE SEQUENCE [LARGE SCALE GENOMIC DNA]</scope>
    <source>
        <strain evidence="1 2">LF1</strain>
    </source>
</reference>
<accession>A0A5B1CL30</accession>
<sequence length="83" mass="9110">MIWKACLQQRAFGGLAGCEFDIEPVMTFLNQKTARFDLSQLSDLVSDFTFVGTCKSLAGNALRQVGMRSVILNSRSPVKHVGT</sequence>
<comment type="caution">
    <text evidence="1">The sequence shown here is derived from an EMBL/GenBank/DDBJ whole genome shotgun (WGS) entry which is preliminary data.</text>
</comment>
<gene>
    <name evidence="1" type="ORF">LF1_35860</name>
</gene>
<protein>
    <submittedName>
        <fullName evidence="1">Uncharacterized protein</fullName>
    </submittedName>
</protein>
<dbReference type="Proteomes" id="UP000322699">
    <property type="component" value="Unassembled WGS sequence"/>
</dbReference>